<evidence type="ECO:0000313" key="4">
    <source>
        <dbReference type="Proteomes" id="UP001432027"/>
    </source>
</evidence>
<keyword evidence="1" id="KW-0812">Transmembrane</keyword>
<accession>A0AAV5TUH2</accession>
<dbReference type="EMBL" id="BTSX01000005">
    <property type="protein sequence ID" value="GMS98128.1"/>
    <property type="molecule type" value="Genomic_DNA"/>
</dbReference>
<dbReference type="InterPro" id="IPR019430">
    <property type="entry name" value="7TM_GPCR_serpentine_rcpt_Srx"/>
</dbReference>
<dbReference type="PANTHER" id="PTHR23017:SF3">
    <property type="entry name" value="G-PROTEIN COUPLED RECEPTORS FAMILY 1 PROFILE DOMAIN-CONTAINING PROTEIN"/>
    <property type="match status" value="1"/>
</dbReference>
<dbReference type="Pfam" id="PF10328">
    <property type="entry name" value="7TM_GPCR_Srx"/>
    <property type="match status" value="1"/>
</dbReference>
<sequence>MVMLYPLKFMTMFDFRKSAVLVLCVWICALVGVVPLFWREECYFFYAYEAAQWRFAATECGEFTGYYLDFLPTIGIVVCMLSMDALALTRLRANHTVRCTCARSRPTQFACSLVENYRLQSICQSVPFLLAVLSFHVVARYAET</sequence>
<comment type="caution">
    <text evidence="3">The sequence shown here is derived from an EMBL/GenBank/DDBJ whole genome shotgun (WGS) entry which is preliminary data.</text>
</comment>
<feature type="non-terminal residue" evidence="3">
    <location>
        <position position="144"/>
    </location>
</feature>
<proteinExistence type="predicted"/>
<dbReference type="AlphaFoldDB" id="A0AAV5TUH2"/>
<evidence type="ECO:0000313" key="3">
    <source>
        <dbReference type="EMBL" id="GMS98128.1"/>
    </source>
</evidence>
<keyword evidence="1" id="KW-1133">Transmembrane helix</keyword>
<reference evidence="3" key="1">
    <citation type="submission" date="2023-10" db="EMBL/GenBank/DDBJ databases">
        <title>Genome assembly of Pristionchus species.</title>
        <authorList>
            <person name="Yoshida K."/>
            <person name="Sommer R.J."/>
        </authorList>
    </citation>
    <scope>NUCLEOTIDE SEQUENCE</scope>
    <source>
        <strain evidence="3">RS0144</strain>
    </source>
</reference>
<protein>
    <recommendedName>
        <fullName evidence="2">7TM GPCR serpentine receptor class x (Srx) domain-containing protein</fullName>
    </recommendedName>
</protein>
<evidence type="ECO:0000259" key="2">
    <source>
        <dbReference type="Pfam" id="PF10328"/>
    </source>
</evidence>
<feature type="transmembrane region" description="Helical" evidence="1">
    <location>
        <begin position="63"/>
        <end position="88"/>
    </location>
</feature>
<organism evidence="3 4">
    <name type="scientific">Pristionchus entomophagus</name>
    <dbReference type="NCBI Taxonomy" id="358040"/>
    <lineage>
        <taxon>Eukaryota</taxon>
        <taxon>Metazoa</taxon>
        <taxon>Ecdysozoa</taxon>
        <taxon>Nematoda</taxon>
        <taxon>Chromadorea</taxon>
        <taxon>Rhabditida</taxon>
        <taxon>Rhabditina</taxon>
        <taxon>Diplogasteromorpha</taxon>
        <taxon>Diplogasteroidea</taxon>
        <taxon>Neodiplogasteridae</taxon>
        <taxon>Pristionchus</taxon>
    </lineage>
</organism>
<keyword evidence="1" id="KW-0472">Membrane</keyword>
<dbReference type="PANTHER" id="PTHR23017">
    <property type="entry name" value="SERPENTINE RECEPTOR, CLASS X"/>
    <property type="match status" value="1"/>
</dbReference>
<keyword evidence="4" id="KW-1185">Reference proteome</keyword>
<feature type="domain" description="7TM GPCR serpentine receptor class x (Srx)" evidence="2">
    <location>
        <begin position="1"/>
        <end position="142"/>
    </location>
</feature>
<evidence type="ECO:0000256" key="1">
    <source>
        <dbReference type="SAM" id="Phobius"/>
    </source>
</evidence>
<gene>
    <name evidence="3" type="ORF">PENTCL1PPCAC_20303</name>
</gene>
<dbReference type="Proteomes" id="UP001432027">
    <property type="component" value="Unassembled WGS sequence"/>
</dbReference>
<name>A0AAV5TUH2_9BILA</name>